<feature type="region of interest" description="Disordered" evidence="2">
    <location>
        <begin position="3322"/>
        <end position="3631"/>
    </location>
</feature>
<evidence type="ECO:0000313" key="7">
    <source>
        <dbReference type="EMBL" id="KAJ1528103.1"/>
    </source>
</evidence>
<dbReference type="Pfam" id="PF15778">
    <property type="entry name" value="UNC80_N"/>
    <property type="match status" value="1"/>
</dbReference>
<feature type="region of interest" description="Disordered" evidence="2">
    <location>
        <begin position="1866"/>
        <end position="1929"/>
    </location>
</feature>
<feature type="compositionally biased region" description="Pro residues" evidence="2">
    <location>
        <begin position="464"/>
        <end position="474"/>
    </location>
</feature>
<organism evidence="7 8">
    <name type="scientific">Megalurothrips usitatus</name>
    <name type="common">bean blossom thrips</name>
    <dbReference type="NCBI Taxonomy" id="439358"/>
    <lineage>
        <taxon>Eukaryota</taxon>
        <taxon>Metazoa</taxon>
        <taxon>Ecdysozoa</taxon>
        <taxon>Arthropoda</taxon>
        <taxon>Hexapoda</taxon>
        <taxon>Insecta</taxon>
        <taxon>Pterygota</taxon>
        <taxon>Neoptera</taxon>
        <taxon>Paraneoptera</taxon>
        <taxon>Thysanoptera</taxon>
        <taxon>Terebrantia</taxon>
        <taxon>Thripoidea</taxon>
        <taxon>Thripidae</taxon>
        <taxon>Megalurothrips</taxon>
    </lineage>
</organism>
<comment type="caution">
    <text evidence="7">The sequence shown here is derived from an EMBL/GenBank/DDBJ whole genome shotgun (WGS) entry which is preliminary data.</text>
</comment>
<feature type="compositionally biased region" description="Basic residues" evidence="2">
    <location>
        <begin position="3360"/>
        <end position="3379"/>
    </location>
</feature>
<evidence type="ECO:0000259" key="5">
    <source>
        <dbReference type="Pfam" id="PF19424"/>
    </source>
</evidence>
<feature type="domain" description="Protein UNC80 C-terminal" evidence="6">
    <location>
        <begin position="2185"/>
        <end position="3266"/>
    </location>
</feature>
<feature type="compositionally biased region" description="Polar residues" evidence="2">
    <location>
        <begin position="1341"/>
        <end position="1351"/>
    </location>
</feature>
<feature type="region of interest" description="Disordered" evidence="2">
    <location>
        <begin position="747"/>
        <end position="778"/>
    </location>
</feature>
<feature type="compositionally biased region" description="Low complexity" evidence="2">
    <location>
        <begin position="3621"/>
        <end position="3631"/>
    </location>
</feature>
<keyword evidence="1" id="KW-0175">Coiled coil</keyword>
<proteinExistence type="predicted"/>
<keyword evidence="3" id="KW-0812">Transmembrane</keyword>
<feature type="coiled-coil region" evidence="1">
    <location>
        <begin position="3245"/>
        <end position="3272"/>
    </location>
</feature>
<keyword evidence="3" id="KW-0472">Membrane</keyword>
<dbReference type="GO" id="GO:0030424">
    <property type="term" value="C:axon"/>
    <property type="evidence" value="ECO:0007669"/>
    <property type="project" value="TreeGrafter"/>
</dbReference>
<feature type="compositionally biased region" description="Low complexity" evidence="2">
    <location>
        <begin position="895"/>
        <end position="909"/>
    </location>
</feature>
<keyword evidence="3" id="KW-1133">Transmembrane helix</keyword>
<reference evidence="7" key="1">
    <citation type="submission" date="2022-12" db="EMBL/GenBank/DDBJ databases">
        <title>Chromosome-level genome assembly of the bean flower thrips Megalurothrips usitatus.</title>
        <authorList>
            <person name="Ma L."/>
            <person name="Liu Q."/>
            <person name="Li H."/>
            <person name="Cai W."/>
        </authorList>
    </citation>
    <scope>NUCLEOTIDE SEQUENCE</scope>
    <source>
        <strain evidence="7">Cailab_2022a</strain>
    </source>
</reference>
<dbReference type="GO" id="GO:0034703">
    <property type="term" value="C:cation channel complex"/>
    <property type="evidence" value="ECO:0007669"/>
    <property type="project" value="TreeGrafter"/>
</dbReference>
<evidence type="ECO:0000256" key="3">
    <source>
        <dbReference type="SAM" id="Phobius"/>
    </source>
</evidence>
<dbReference type="Pfam" id="PF19424">
    <property type="entry name" value="UNC80"/>
    <property type="match status" value="1"/>
</dbReference>
<feature type="compositionally biased region" description="Low complexity" evidence="2">
    <location>
        <begin position="3676"/>
        <end position="3715"/>
    </location>
</feature>
<dbReference type="EMBL" id="JAPTSV010000005">
    <property type="protein sequence ID" value="KAJ1528103.1"/>
    <property type="molecule type" value="Genomic_DNA"/>
</dbReference>
<feature type="compositionally biased region" description="Low complexity" evidence="2">
    <location>
        <begin position="329"/>
        <end position="352"/>
    </location>
</feature>
<dbReference type="Proteomes" id="UP001075354">
    <property type="component" value="Chromosome 5"/>
</dbReference>
<feature type="compositionally biased region" description="Pro residues" evidence="2">
    <location>
        <begin position="3572"/>
        <end position="3581"/>
    </location>
</feature>
<evidence type="ECO:0000256" key="1">
    <source>
        <dbReference type="SAM" id="Coils"/>
    </source>
</evidence>
<keyword evidence="8" id="KW-1185">Reference proteome</keyword>
<feature type="region of interest" description="Disordered" evidence="2">
    <location>
        <begin position="1651"/>
        <end position="1731"/>
    </location>
</feature>
<feature type="region of interest" description="Disordered" evidence="2">
    <location>
        <begin position="435"/>
        <end position="498"/>
    </location>
</feature>
<evidence type="ECO:0000259" key="6">
    <source>
        <dbReference type="Pfam" id="PF20262"/>
    </source>
</evidence>
<feature type="region of interest" description="Disordered" evidence="2">
    <location>
        <begin position="3676"/>
        <end position="3741"/>
    </location>
</feature>
<feature type="compositionally biased region" description="Gly residues" evidence="2">
    <location>
        <begin position="1694"/>
        <end position="1704"/>
    </location>
</feature>
<feature type="compositionally biased region" description="Basic and acidic residues" evidence="2">
    <location>
        <begin position="1900"/>
        <end position="1915"/>
    </location>
</feature>
<evidence type="ECO:0000313" key="8">
    <source>
        <dbReference type="Proteomes" id="UP001075354"/>
    </source>
</evidence>
<dbReference type="GO" id="GO:0005261">
    <property type="term" value="F:monoatomic cation channel activity"/>
    <property type="evidence" value="ECO:0007669"/>
    <property type="project" value="TreeGrafter"/>
</dbReference>
<feature type="compositionally biased region" description="Pro residues" evidence="2">
    <location>
        <begin position="3514"/>
        <end position="3532"/>
    </location>
</feature>
<feature type="compositionally biased region" description="Low complexity" evidence="2">
    <location>
        <begin position="479"/>
        <end position="493"/>
    </location>
</feature>
<feature type="compositionally biased region" description="Basic and acidic residues" evidence="2">
    <location>
        <begin position="449"/>
        <end position="463"/>
    </location>
</feature>
<dbReference type="InterPro" id="IPR016024">
    <property type="entry name" value="ARM-type_fold"/>
</dbReference>
<feature type="compositionally biased region" description="Basic and acidic residues" evidence="2">
    <location>
        <begin position="2810"/>
        <end position="2826"/>
    </location>
</feature>
<feature type="region of interest" description="Disordered" evidence="2">
    <location>
        <begin position="1754"/>
        <end position="1806"/>
    </location>
</feature>
<feature type="compositionally biased region" description="Low complexity" evidence="2">
    <location>
        <begin position="369"/>
        <end position="379"/>
    </location>
</feature>
<feature type="domain" description="Cation channel complex component UNC80 N-terminal" evidence="4">
    <location>
        <begin position="47"/>
        <end position="248"/>
    </location>
</feature>
<sequence>MHHLDLRQREGENEINFQGIQENTWQYIVAHEMEIPQAFEDSYNDQSLPVPIQTFMWHQISPFIRPKLGKAHEAACMFCQHAPGHHELKEACKVFERVLVQNLLNGLSPVVSNAIKSIPRWRFVQAAFPHVMHCTATLLHNRKDTNLQTLGPTETKLLYILQWIILSANEECADLDKEQRVYHASPFYYLFSIPAVSLFIYLFAPLCHLIKEPDLHAGRLESGISLWQGLWEYRHPDSPVFKALVKPKARPLWDQALHSGAHDASQAGNVFLGSRPASDDIFGHPSEPSPPFPPSASGSFFDMAPSAPPAPGAAASPQAGTPSAPPAPAGAASTPTSAAAAAAPSATAPAAAKPDEEMAVQWVSSPKDTSFPETIPEESSSTEEEHVVIFRLPSLPESEGMRENSIFTADASMFRASRPAKPSAPILDHVTIVKETRGVRGKHGQRVGSLDRDKSDSKEEPHPPKAAKPGPPPVTTKLSAAPSVSAQSASTSAGEPPRMNLSAATFLDVAVLRCLFIPQWQEEGVFWALQFLYHRLRDIADERGHQQQPRRRSNSLPIPKIEVSLYQSPEQKKRGTDSTGDSESKELIPMPDEKEKTSFLADSSHSHFSFSFRRKSSGGEGESGLSHFRRASEKVKKKMKMADLRAFVETKLLSKSEKTLEKIGRDEAKPLDEQRALAAKECHSSLDAGDDELSRPGSAQGSPTMMPASNLVKGKSMPSLSCLLDEMNGGGYMGELQAELQAERHRKRLPGAQSHSIPNPIITVTEHTPTPSPDFLRKQSWQGSVDSQLDLLSLQGQNQGQERKPSLSRSLTDSNITYQGDELQEAHGATCYITKEGDLDYQVVLKAVHAASSRESPSCTLRVCEVILNLLELLVDLGVLKPPAEPTPAKDKEAAGAAPATSAAPAAPGVSGGGGPAAPQGVGTADHDSQNSDPDSAGKGSDGKKGPDRFNTAHCLMLNTVLRVLRHLGCPYGCEEGQRGAPADFLRSQGQSLMARLQRSAPRQFAAFLRQMVKLQSLQDVMDLFHAYVGFCVDPTDQKRSCSKSPDVASQGGYATNFGAGLSGGGGGRGVEGHIVSAVFKALVTRLVKSAKELKSTENLALFCDVRRLMTYVKEAHGGVFRRVALSGLLDCASRPNRREPAAQTTRVIKHINQSEMEQPELGSFIVEGNKKMLLKKRSTSSTCASLLETDVSEEGPTKASQSPLGPLRRKPHTLTPRHSERNIGGIAEGLSAMGGFGMAPGGMLARDKKEERFKIGGLVSWFRRDFNRTDSMESVEVTGSESEGLSALVRQASLHRSLSRGIAPPPQRSTNVLVKARKRVEDHFTKLGFGKGKKKDGSLEDTQGSYMSRRSSVDLGDHSRESEFVVFKERKLVAVEPVRLGMARLSFLLETCQPGSVPDSHLLAAVLDLPHAPVVARASMLLECCYFVHCCNKGQWPAWMKHNLSMFRPSGPLPRDPKACGGGLGGPGLAAGLGLPTGLRRTHLLQRAAGKMFSQWAEAVGARLEELMLADRKQYPSVVGMVLDENKHKELLMQDEEEDFLDEASVNLYGLESPMALRLVACMLLMEITAFMRETFQTLPKASRSSQRGDRPPPWERVYTGLAGQSNANRRWSMALSSMGHSQASAQSLQSIAGDQGAGQPERKISFVLHEPDNGSEGSSKSTVTTQGEDGVEEKKRRLGSHSQSSGQPGPAAAGGGGGGGSSGPSRPHLLRRGTTANASGSFKRRSLKLRRHTKEAKEILEYDLANTVKRADSIQSRRKVSSLSDRSDTSEQGGGGEVSGEESPGILSDDQPPESPSDSNDTDDTLTHLPWLKVLVQISSSFNFYCSHQQFCHPFCYRRHMRACSRLIKSVRKVYGEEFGMMASAESESDKREDGKKEGRGRGRKVSDQTSTQASPIRRKESDNKRDKIRDVDSQAGRSATRDSTRDLADLELDGAAALPGKGNGGEDKAKEVPPILKYLKHQVRDVFHAPLATLVKGAVVMTEDQFIEILPVAWELLLESNQEVAAAASSLFILAAVKAPGTASDIMRHGLHHADPAVRIKSILRFQVLWKLRYQVWPRMEEGAQVTFKVPPPGIEFTLPSPKIGIESLPVVDPPWAPQVTSKVEEVTISQESHRVLVSGTKTRKKQQTELVKLALQAQENKRREERENFLITTIPVTVQAAYEPSLYHAVEDHEDADDEPDQLQARNTSHLIHSAHSLFPSCLCSAVIQIISLLDDAAVSPDGNAVYEVAYQTIWNCLVEDSALFLRYVLERLTRDRQDEMFKLLRHLIRFIPKLPQQAAFALYNYIIGYVMFYVRSPQEDGQRLIGTALSILWMVVHSVHGIMFKDLKQILRKEQCDASILLTANVPSAKKIVVHGPQDPEQGGIPSQFPVQEDTQFWMILKEALDFFGIDESKHKEFFLIDHKTHQIHNPSSYVRDFYFFKRSQYPQLELVYMKPDEAFAALQQQELMHKLVEIGKVLLTWAILKNVDMVVQRVVFLHEELMKLPSFPRKALEADLDLYKGGEIGKELLGLDVLHKFMWVRLIARMFEAMAGNFAYSGDIHLLLNVLNGAVILHSEDACILRYVMATYINAAYNFRNIFCSNGYLMVIPTLLQLYSSHQTNTLVTRTVEYTVKQFYLMNRKPFILQMFGSVSAILDTDECGQYGDAHKVRASDLFNLLLSLETPSPDPLNIAELVHEEKPLKPIDFCYHDEDEMVNVLDCISLCVMVVAYAADSLRGRQMLIILNAILPCYMQQIQLPTYNKDGKTEKEIINQLAVAIKTMVNNCEALAKHYTGPQKSSPEHKGSSQRNYSRGPYSPAAEYEDDSHSKYISDHNKSKMNYDRDMEDSEVLRNEYRRPRDILLYMVAEFLTKCTTRLAELNKKPGGDGKAVELLDTRAHIRLSEVALSLLKVSPYDPDTMSCKGLQRYMTEVLPHADWSNETMRPALIQLVRRLDKTFGKIHKKASIRRLTDWEAAAGLLRGVYEAMFRFKFIVHFANLKSLLNTCQSLIVGEPQPLGMLETFSQSTSALLNKVPPPQFCSMVVRLIALQIVVIGETASLENNVCGGSSTFATPDKTEVMLMNVLIPLCIRVGSGRKDVAPLRQADISFILTVVLNAMSPPATKTAPVTAQTIKAVSEMRTGSLTGSHGDSKKQTPAKVPRSLYQVSFLALKILMVCFGRELAPDWPRMARTLRDNVRHKEAGCVFWNFLDFVVTQRTPLFVLLLPFIGHKLSQPPTSDSERHSMFVIREKLRGLSLPLAKSRSALLMELAHEIKELKEELEDRRYNEQVMDRHIAVETTANTRHHRPSIIELFTGATHFEQQRNVHRESVCSVASSNKAQLKEEETAKQAAQPGEPLSPASPGDDDSGDTSRPRLQRSKAQSRKTFRLRKSRKNRPESKDPQKQLSADAALTPRDKELGLGSESELLKLTRHMSARSARGSLRRPTETAELSLESETSGLGRVRHHSTLALQHAPPATPGAPAPAPAPHPTTRQARLGSIGEQRSPRLAGLSLASPPDRDRDLCSPAVSPPPASAPPHATCPPMLPPGLGLAPGPPHAAPLARPFTTPPSLSEPRSDEESSFSCGLPPPLQPTPAPGLGVAGTGLGGGMPLGARLGPRGSCGPYNSDLSHDEDSNMSNMSVTSSTSGYRESCSLLMMAMDSPPDDSTMLRGGGGGGGGGLMQVGAALGSALSTSSTTVAGDPSSAEHSPEHSSTTTGTADGETTALLGHSHSHSHSHSQHSLLEGFDRQDEDTLI</sequence>
<name>A0AAV7XTR7_9NEOP</name>
<dbReference type="SUPFAM" id="SSF48371">
    <property type="entry name" value="ARM repeat"/>
    <property type="match status" value="1"/>
</dbReference>
<feature type="compositionally biased region" description="Low complexity" evidence="2">
    <location>
        <begin position="3434"/>
        <end position="3447"/>
    </location>
</feature>
<feature type="region of interest" description="Disordered" evidence="2">
    <location>
        <begin position="1580"/>
        <end position="1600"/>
    </location>
</feature>
<protein>
    <recommendedName>
        <fullName evidence="9">Protein unc-80 homolog</fullName>
    </recommendedName>
</protein>
<feature type="region of interest" description="Disordered" evidence="2">
    <location>
        <begin position="1188"/>
        <end position="1221"/>
    </location>
</feature>
<feature type="region of interest" description="Disordered" evidence="2">
    <location>
        <begin position="2778"/>
        <end position="2826"/>
    </location>
</feature>
<feature type="region of interest" description="Disordered" evidence="2">
    <location>
        <begin position="684"/>
        <end position="713"/>
    </location>
</feature>
<evidence type="ECO:0000256" key="2">
    <source>
        <dbReference type="SAM" id="MobiDB-lite"/>
    </source>
</evidence>
<dbReference type="GO" id="GO:0055080">
    <property type="term" value="P:monoatomic cation homeostasis"/>
    <property type="evidence" value="ECO:0007669"/>
    <property type="project" value="TreeGrafter"/>
</dbReference>
<dbReference type="InterPro" id="IPR045852">
    <property type="entry name" value="UNC80_central"/>
</dbReference>
<dbReference type="PANTHER" id="PTHR31781:SF1">
    <property type="entry name" value="PROTEIN UNC-80 HOMOLOG"/>
    <property type="match status" value="1"/>
</dbReference>
<evidence type="ECO:0008006" key="9">
    <source>
        <dbReference type="Google" id="ProtNLM"/>
    </source>
</evidence>
<feature type="compositionally biased region" description="Polar residues" evidence="2">
    <location>
        <begin position="1657"/>
        <end position="1669"/>
    </location>
</feature>
<feature type="compositionally biased region" description="Basic and acidic residues" evidence="2">
    <location>
        <begin position="1870"/>
        <end position="1889"/>
    </location>
</feature>
<accession>A0AAV7XTR7</accession>
<feature type="compositionally biased region" description="Basic and acidic residues" evidence="2">
    <location>
        <begin position="570"/>
        <end position="597"/>
    </location>
</feature>
<feature type="domain" description="Protein UNC80 central region" evidence="5">
    <location>
        <begin position="1369"/>
        <end position="2179"/>
    </location>
</feature>
<dbReference type="Pfam" id="PF20262">
    <property type="entry name" value="UNC80_C"/>
    <property type="match status" value="1"/>
</dbReference>
<feature type="transmembrane region" description="Helical" evidence="3">
    <location>
        <begin position="187"/>
        <end position="204"/>
    </location>
</feature>
<dbReference type="InterPro" id="IPR031542">
    <property type="entry name" value="UNC80_N"/>
</dbReference>
<feature type="region of interest" description="Disordered" evidence="2">
    <location>
        <begin position="1332"/>
        <end position="1353"/>
    </location>
</feature>
<feature type="region of interest" description="Disordered" evidence="2">
    <location>
        <begin position="543"/>
        <end position="601"/>
    </location>
</feature>
<gene>
    <name evidence="7" type="ORF">ONE63_008019</name>
</gene>
<feature type="region of interest" description="Disordered" evidence="2">
    <location>
        <begin position="885"/>
        <end position="946"/>
    </location>
</feature>
<feature type="compositionally biased region" description="Low complexity" evidence="2">
    <location>
        <begin position="1783"/>
        <end position="1792"/>
    </location>
</feature>
<feature type="compositionally biased region" description="Pro residues" evidence="2">
    <location>
        <begin position="3462"/>
        <end position="3475"/>
    </location>
</feature>
<dbReference type="PANTHER" id="PTHR31781">
    <property type="entry name" value="UNC80"/>
    <property type="match status" value="1"/>
</dbReference>
<dbReference type="InterPro" id="IPR046460">
    <property type="entry name" value="UNC80_C"/>
</dbReference>
<feature type="region of interest" description="Disordered" evidence="2">
    <location>
        <begin position="276"/>
        <end position="387"/>
    </location>
</feature>
<evidence type="ECO:0000259" key="4">
    <source>
        <dbReference type="Pfam" id="PF15778"/>
    </source>
</evidence>
<feature type="compositionally biased region" description="Gly residues" evidence="2">
    <location>
        <begin position="3585"/>
        <end position="3596"/>
    </location>
</feature>
<feature type="compositionally biased region" description="Low complexity" evidence="2">
    <location>
        <begin position="312"/>
        <end position="322"/>
    </location>
</feature>
<feature type="compositionally biased region" description="Low complexity" evidence="2">
    <location>
        <begin position="1682"/>
        <end position="1693"/>
    </location>
</feature>
<feature type="compositionally biased region" description="Low complexity" evidence="2">
    <location>
        <begin position="295"/>
        <end position="305"/>
    </location>
</feature>